<sequence>MQKITVRREDFVHAVEKNRNGHRAAFEEALEGYRYRLTVELERRLRDVAKGRAIDLYFNLPEPQDHTDDYDRVLAMAQMSIDDEIELTEDEFGMYVMDQWDWKRSFAETTTLYGGGRR</sequence>
<dbReference type="RefSeq" id="WP_344780188.1">
    <property type="nucleotide sequence ID" value="NZ_BAABAF010000001.1"/>
</dbReference>
<protein>
    <submittedName>
        <fullName evidence="1">Uncharacterized protein</fullName>
    </submittedName>
</protein>
<comment type="caution">
    <text evidence="1">The sequence shown here is derived from an EMBL/GenBank/DDBJ whole genome shotgun (WGS) entry which is preliminary data.</text>
</comment>
<reference evidence="2" key="1">
    <citation type="journal article" date="2019" name="Int. J. Syst. Evol. Microbiol.">
        <title>The Global Catalogue of Microorganisms (GCM) 10K type strain sequencing project: providing services to taxonomists for standard genome sequencing and annotation.</title>
        <authorList>
            <consortium name="The Broad Institute Genomics Platform"/>
            <consortium name="The Broad Institute Genome Sequencing Center for Infectious Disease"/>
            <person name="Wu L."/>
            <person name="Ma J."/>
        </authorList>
    </citation>
    <scope>NUCLEOTIDE SEQUENCE [LARGE SCALE GENOMIC DNA]</scope>
    <source>
        <strain evidence="2">JCM 16950</strain>
    </source>
</reference>
<dbReference type="EMBL" id="BAABAF010000001">
    <property type="protein sequence ID" value="GAA3755093.1"/>
    <property type="molecule type" value="Genomic_DNA"/>
</dbReference>
<proteinExistence type="predicted"/>
<dbReference type="Proteomes" id="UP001500540">
    <property type="component" value="Unassembled WGS sequence"/>
</dbReference>
<evidence type="ECO:0000313" key="2">
    <source>
        <dbReference type="Proteomes" id="UP001500540"/>
    </source>
</evidence>
<evidence type="ECO:0000313" key="1">
    <source>
        <dbReference type="EMBL" id="GAA3755093.1"/>
    </source>
</evidence>
<name>A0ABP7G9T8_9MICO</name>
<organism evidence="1 2">
    <name type="scientific">Microbacterium kribbense</name>
    <dbReference type="NCBI Taxonomy" id="433645"/>
    <lineage>
        <taxon>Bacteria</taxon>
        <taxon>Bacillati</taxon>
        <taxon>Actinomycetota</taxon>
        <taxon>Actinomycetes</taxon>
        <taxon>Micrococcales</taxon>
        <taxon>Microbacteriaceae</taxon>
        <taxon>Microbacterium</taxon>
    </lineage>
</organism>
<gene>
    <name evidence="1" type="ORF">GCM10022240_05120</name>
</gene>
<accession>A0ABP7G9T8</accession>
<keyword evidence="2" id="KW-1185">Reference proteome</keyword>